<evidence type="ECO:0000256" key="1">
    <source>
        <dbReference type="ARBA" id="ARBA00001974"/>
    </source>
</evidence>
<evidence type="ECO:0000256" key="5">
    <source>
        <dbReference type="ARBA" id="ARBA00023002"/>
    </source>
</evidence>
<comment type="function">
    <text evidence="6">Part of an electron transfer system.</text>
</comment>
<sequence>MAATGAKAMSDEKFDAIIVGAGISGCIAAYVMAKAGLDVLVIERGDTAGSKNMTGGRLYTHSLEEIMPGFTHIAPVERKVVRERISFLTAESAVTLDYLASTPQQAPIAESWTVLRHTFDSWLMAQAEAVGAQFITGVRVDSLIRQNGRVTGVQAGDDTLEANVVLLADGVNSLLGRAIGMVPESSPHHYAVGVKEVISLPSAQIQERFGLTGNEGAAWLFAGSPSDGLMGGGFLYTNRDTLSLGLVCGLDGIEHARKTVPQMLEDFKQHPAIRPLIEGGTLQEYSAHLVPEGGIDMVPTLVENGVMIVGDAAGMCLNLGYTVRGMDLAITAANVAAQTVITAKNANDFSKEKLQDYPNALEKSAVLRDMRHYRRLPAMMENPRIFQQYPQMATDLMASLFTVNGKAPASLCSTVLAHGKKIGLINLLKDGIKGVRAL</sequence>
<proteinExistence type="inferred from homology"/>
<dbReference type="HOGENOM" id="CLU_050977_0_0_6"/>
<dbReference type="PANTHER" id="PTHR43624">
    <property type="entry name" value="ELECTRON TRANSFER FLAVOPROTEIN-QUINONE OXIDOREDUCTASE YDIS-RELATED"/>
    <property type="match status" value="1"/>
</dbReference>
<dbReference type="Proteomes" id="UP000003880">
    <property type="component" value="Unassembled WGS sequence"/>
</dbReference>
<name>D4BCL3_9ENTR</name>
<comment type="caution">
    <text evidence="9">The sequence shown here is derived from an EMBL/GenBank/DDBJ whole genome shotgun (WGS) entry which is preliminary data.</text>
</comment>
<gene>
    <name evidence="9" type="ORF">CIT292_08227</name>
</gene>
<dbReference type="PROSITE" id="PS51257">
    <property type="entry name" value="PROKAR_LIPOPROTEIN"/>
    <property type="match status" value="1"/>
</dbReference>
<evidence type="ECO:0000313" key="9">
    <source>
        <dbReference type="EMBL" id="EFE08349.1"/>
    </source>
</evidence>
<dbReference type="InterPro" id="IPR036188">
    <property type="entry name" value="FAD/NAD-bd_sf"/>
</dbReference>
<dbReference type="eggNOG" id="COG0644">
    <property type="taxonomic scope" value="Bacteria"/>
</dbReference>
<dbReference type="InterPro" id="IPR002938">
    <property type="entry name" value="FAD-bd"/>
</dbReference>
<accession>D4BCL3</accession>
<dbReference type="InterPro" id="IPR039651">
    <property type="entry name" value="FixC-like"/>
</dbReference>
<dbReference type="NCBIfam" id="NF007542">
    <property type="entry name" value="PRK10157.1"/>
    <property type="match status" value="1"/>
</dbReference>
<feature type="domain" description="FAD-binding" evidence="7">
    <location>
        <begin position="14"/>
        <end position="197"/>
    </location>
</feature>
<evidence type="ECO:0000259" key="8">
    <source>
        <dbReference type="Pfam" id="PF26311"/>
    </source>
</evidence>
<dbReference type="EMBL" id="ABWL02000008">
    <property type="protein sequence ID" value="EFE08349.1"/>
    <property type="molecule type" value="Genomic_DNA"/>
</dbReference>
<dbReference type="PANTHER" id="PTHR43624:SF2">
    <property type="entry name" value="ELECTRON TRANSFER FLAVOPROTEIN-QUINONE OXIDOREDUCTASE YDIS-RELATED"/>
    <property type="match status" value="1"/>
</dbReference>
<dbReference type="PRINTS" id="PR00420">
    <property type="entry name" value="RNGMNOXGNASE"/>
</dbReference>
<dbReference type="Pfam" id="PF26311">
    <property type="entry name" value="ETF-QO_FixC_C"/>
    <property type="match status" value="1"/>
</dbReference>
<dbReference type="SUPFAM" id="SSF51905">
    <property type="entry name" value="FAD/NAD(P)-binding domain"/>
    <property type="match status" value="1"/>
</dbReference>
<dbReference type="Gene3D" id="3.50.50.60">
    <property type="entry name" value="FAD/NAD(P)-binding domain"/>
    <property type="match status" value="1"/>
</dbReference>
<dbReference type="SUPFAM" id="SSF54373">
    <property type="entry name" value="FAD-linked reductases, C-terminal domain"/>
    <property type="match status" value="1"/>
</dbReference>
<evidence type="ECO:0000259" key="7">
    <source>
        <dbReference type="Pfam" id="PF01494"/>
    </source>
</evidence>
<evidence type="ECO:0000256" key="6">
    <source>
        <dbReference type="RuleBase" id="RU366069"/>
    </source>
</evidence>
<evidence type="ECO:0000256" key="2">
    <source>
        <dbReference type="ARBA" id="ARBA00006796"/>
    </source>
</evidence>
<dbReference type="GO" id="GO:0071949">
    <property type="term" value="F:FAD binding"/>
    <property type="evidence" value="ECO:0007669"/>
    <property type="project" value="UniProtKB-UniRule"/>
</dbReference>
<keyword evidence="5 6" id="KW-0560">Oxidoreductase</keyword>
<dbReference type="InterPro" id="IPR059103">
    <property type="entry name" value="FixC-like_C"/>
</dbReference>
<comment type="cofactor">
    <cofactor evidence="1 6">
        <name>FAD</name>
        <dbReference type="ChEBI" id="CHEBI:57692"/>
    </cofactor>
</comment>
<evidence type="ECO:0000256" key="3">
    <source>
        <dbReference type="ARBA" id="ARBA00022630"/>
    </source>
</evidence>
<dbReference type="Pfam" id="PF01494">
    <property type="entry name" value="FAD_binding_3"/>
    <property type="match status" value="1"/>
</dbReference>
<keyword evidence="4 6" id="KW-0274">FAD</keyword>
<protein>
    <recommendedName>
        <fullName evidence="6">Protein FixC</fullName>
    </recommendedName>
</protein>
<evidence type="ECO:0000313" key="10">
    <source>
        <dbReference type="Proteomes" id="UP000003880"/>
    </source>
</evidence>
<dbReference type="AlphaFoldDB" id="D4BCL3"/>
<organism evidence="9 10">
    <name type="scientific">Citrobacter youngae ATCC 29220</name>
    <dbReference type="NCBI Taxonomy" id="500640"/>
    <lineage>
        <taxon>Bacteria</taxon>
        <taxon>Pseudomonadati</taxon>
        <taxon>Pseudomonadota</taxon>
        <taxon>Gammaproteobacteria</taxon>
        <taxon>Enterobacterales</taxon>
        <taxon>Enterobacteriaceae</taxon>
        <taxon>Citrobacter</taxon>
        <taxon>Citrobacter freundii complex</taxon>
    </lineage>
</organism>
<dbReference type="GO" id="GO:0016491">
    <property type="term" value="F:oxidoreductase activity"/>
    <property type="evidence" value="ECO:0007669"/>
    <property type="project" value="UniProtKB-UniRule"/>
</dbReference>
<keyword evidence="3 6" id="KW-0285">Flavoprotein</keyword>
<evidence type="ECO:0000256" key="4">
    <source>
        <dbReference type="ARBA" id="ARBA00022827"/>
    </source>
</evidence>
<reference evidence="9 10" key="1">
    <citation type="submission" date="2010-02" db="EMBL/GenBank/DDBJ databases">
        <authorList>
            <person name="Weinstock G."/>
            <person name="Sodergren E."/>
            <person name="Clifton S."/>
            <person name="Fulton L."/>
            <person name="Fulton B."/>
            <person name="Courtney L."/>
            <person name="Fronick C."/>
            <person name="Harrison M."/>
            <person name="Strong C."/>
            <person name="Farmer C."/>
            <person name="Delahaunty K."/>
            <person name="Markovic C."/>
            <person name="Hall O."/>
            <person name="Minx P."/>
            <person name="Tomlinson C."/>
            <person name="Mitreva M."/>
            <person name="Nelson J."/>
            <person name="Hou S."/>
            <person name="Wollam A."/>
            <person name="Pepin K.H."/>
            <person name="Johnson M."/>
            <person name="Bhonagiri V."/>
            <person name="Zhang X."/>
            <person name="Suruliraj S."/>
            <person name="Warren W."/>
            <person name="Chinwalla A."/>
            <person name="Mardis E.R."/>
            <person name="Wilson R.K."/>
        </authorList>
    </citation>
    <scope>NUCLEOTIDE SEQUENCE [LARGE SCALE GENOMIC DNA]</scope>
    <source>
        <strain evidence="9 10">ATCC 29220</strain>
    </source>
</reference>
<feature type="domain" description="FixC-like C-terminal" evidence="8">
    <location>
        <begin position="376"/>
        <end position="437"/>
    </location>
</feature>
<comment type="similarity">
    <text evidence="2 6">Belongs to the ETF-QO/FixC family.</text>
</comment>
<dbReference type="Gene3D" id="3.30.9.90">
    <property type="match status" value="1"/>
</dbReference>
<dbReference type="NCBIfam" id="NF007450">
    <property type="entry name" value="PRK10015.1"/>
    <property type="match status" value="1"/>
</dbReference>